<dbReference type="RefSeq" id="WP_090244914.1">
    <property type="nucleotide sequence ID" value="NZ_FNOU01000009.1"/>
</dbReference>
<organism evidence="5 6">
    <name type="scientific">Eubacterium barkeri</name>
    <name type="common">Clostridium barkeri</name>
    <dbReference type="NCBI Taxonomy" id="1528"/>
    <lineage>
        <taxon>Bacteria</taxon>
        <taxon>Bacillati</taxon>
        <taxon>Bacillota</taxon>
        <taxon>Clostridia</taxon>
        <taxon>Eubacteriales</taxon>
        <taxon>Eubacteriaceae</taxon>
        <taxon>Eubacterium</taxon>
    </lineage>
</organism>
<keyword evidence="2" id="KW-0378">Hydrolase</keyword>
<dbReference type="Proteomes" id="UP000199652">
    <property type="component" value="Unassembled WGS sequence"/>
</dbReference>
<name>A0A1H3F9M1_EUBBA</name>
<gene>
    <name evidence="5" type="ORF">SAMN04488579_10967</name>
</gene>
<evidence type="ECO:0000313" key="5">
    <source>
        <dbReference type="EMBL" id="SDX86894.1"/>
    </source>
</evidence>
<dbReference type="InterPro" id="IPR004843">
    <property type="entry name" value="Calcineurin-like_PHP"/>
</dbReference>
<feature type="domain" description="Calcineurin-like phosphoesterase" evidence="3">
    <location>
        <begin position="7"/>
        <end position="228"/>
    </location>
</feature>
<reference evidence="6" key="1">
    <citation type="submission" date="2016-10" db="EMBL/GenBank/DDBJ databases">
        <authorList>
            <person name="Varghese N."/>
            <person name="Submissions S."/>
        </authorList>
    </citation>
    <scope>NUCLEOTIDE SEQUENCE [LARGE SCALE GENOMIC DNA]</scope>
    <source>
        <strain evidence="6">VPI 5359</strain>
    </source>
</reference>
<dbReference type="PANTHER" id="PTHR11575">
    <property type="entry name" value="5'-NUCLEOTIDASE-RELATED"/>
    <property type="match status" value="1"/>
</dbReference>
<dbReference type="SUPFAM" id="SSF56300">
    <property type="entry name" value="Metallo-dependent phosphatases"/>
    <property type="match status" value="1"/>
</dbReference>
<dbReference type="InterPro" id="IPR006179">
    <property type="entry name" value="5_nucleotidase/apyrase"/>
</dbReference>
<dbReference type="Gene3D" id="3.90.780.10">
    <property type="entry name" value="5'-Nucleotidase, C-terminal domain"/>
    <property type="match status" value="1"/>
</dbReference>
<evidence type="ECO:0000259" key="4">
    <source>
        <dbReference type="Pfam" id="PF02872"/>
    </source>
</evidence>
<evidence type="ECO:0000259" key="3">
    <source>
        <dbReference type="Pfam" id="PF00149"/>
    </source>
</evidence>
<dbReference type="SUPFAM" id="SSF55816">
    <property type="entry name" value="5'-nucleotidase (syn. UDP-sugar hydrolase), C-terminal domain"/>
    <property type="match status" value="1"/>
</dbReference>
<dbReference type="Pfam" id="PF00149">
    <property type="entry name" value="Metallophos"/>
    <property type="match status" value="1"/>
</dbReference>
<sequence length="613" mass="66488">MEAHIIIYFTTDLHGVFRGNGSHAIGMAHIGGLKHYHPEALLVDAGDATQGGLLSRLSAGKDMIAMMNAAHYDVAAVGNHDFDYGYGYLVENARYAHFPLLSANGQRYGRGILEGETYHHGQCINNGRTAVFTRCGKRIGFFSVGTPDLFPQSCQGYPGEQGGITIMPPIPAARECVAALKAQGADFIIALAHLGNDASVGLSDSSNGLAEAMAGLGLDVIIDGHSHANESGRWVGDTLIVQSGSYASRVGRLTINPITREMTSILLRPQEIRGMVDPDENVLRVRAALENRYKDVMDNQTLKLPHTLWGGTVEGVNVGRLTETSLGDAVADAMALAAKKRFGDQGLPIIAMQNGGGIRTRLCRGNITRENSIRVLPFDNKLYFARITPAVLYKAMENGVSRILGQDPYTGRLQGAAGRFPQISGFTLDYDPDAPGGQRVRAITLEGEETPLDPQDRTRVIVIALDEAKIIGGDDYTMLMGLEDLGETSELEPALWHYLKHYSKSARDWRPRIRTVGQYQPSPYDATLRVMWGGKPYSGEMTYRVDDGPIKTVRSEAGKCKLPSLSPGAHTITLMGMDILVDNYAGLGSVENPVPVVVLDANLEESTTRCYND</sequence>
<protein>
    <submittedName>
        <fullName evidence="5">2',3'-cyclic-nucleotide 2'-phosphodiesterase/5'-or 3'-nucleotidase, 5'-nucleotidase family</fullName>
    </submittedName>
</protein>
<proteinExistence type="inferred from homology"/>
<dbReference type="OrthoDB" id="9800780at2"/>
<feature type="domain" description="5'-Nucleotidase C-terminal" evidence="4">
    <location>
        <begin position="319"/>
        <end position="478"/>
    </location>
</feature>
<evidence type="ECO:0000256" key="2">
    <source>
        <dbReference type="RuleBase" id="RU362119"/>
    </source>
</evidence>
<evidence type="ECO:0000313" key="6">
    <source>
        <dbReference type="Proteomes" id="UP000199652"/>
    </source>
</evidence>
<dbReference type="AlphaFoldDB" id="A0A1H3F9M1"/>
<comment type="similarity">
    <text evidence="2">Belongs to the 5'-nucleotidase family.</text>
</comment>
<dbReference type="InterPro" id="IPR029052">
    <property type="entry name" value="Metallo-depent_PP-like"/>
</dbReference>
<dbReference type="InterPro" id="IPR036907">
    <property type="entry name" value="5'-Nucleotdase_C_sf"/>
</dbReference>
<dbReference type="GO" id="GO:0000166">
    <property type="term" value="F:nucleotide binding"/>
    <property type="evidence" value="ECO:0007669"/>
    <property type="project" value="UniProtKB-KW"/>
</dbReference>
<dbReference type="PANTHER" id="PTHR11575:SF24">
    <property type="entry name" value="5'-NUCLEOTIDASE"/>
    <property type="match status" value="1"/>
</dbReference>
<dbReference type="PRINTS" id="PR01607">
    <property type="entry name" value="APYRASEFAMLY"/>
</dbReference>
<dbReference type="GO" id="GO:0009166">
    <property type="term" value="P:nucleotide catabolic process"/>
    <property type="evidence" value="ECO:0007669"/>
    <property type="project" value="InterPro"/>
</dbReference>
<evidence type="ECO:0000256" key="1">
    <source>
        <dbReference type="ARBA" id="ARBA00022729"/>
    </source>
</evidence>
<keyword evidence="2" id="KW-0547">Nucleotide-binding</keyword>
<dbReference type="Pfam" id="PF02872">
    <property type="entry name" value="5_nucleotid_C"/>
    <property type="match status" value="1"/>
</dbReference>
<keyword evidence="1" id="KW-0732">Signal</keyword>
<dbReference type="STRING" id="1528.SAMN04488579_10967"/>
<dbReference type="GO" id="GO:0016787">
    <property type="term" value="F:hydrolase activity"/>
    <property type="evidence" value="ECO:0007669"/>
    <property type="project" value="UniProtKB-KW"/>
</dbReference>
<accession>A0A1H3F9M1</accession>
<dbReference type="EMBL" id="FNOU01000009">
    <property type="protein sequence ID" value="SDX86894.1"/>
    <property type="molecule type" value="Genomic_DNA"/>
</dbReference>
<dbReference type="Gene3D" id="3.60.21.10">
    <property type="match status" value="1"/>
</dbReference>
<keyword evidence="6" id="KW-1185">Reference proteome</keyword>
<dbReference type="InterPro" id="IPR008334">
    <property type="entry name" value="5'-Nucleotdase_C"/>
</dbReference>